<dbReference type="Pfam" id="PF01202">
    <property type="entry name" value="SKI"/>
    <property type="match status" value="1"/>
</dbReference>
<protein>
    <recommendedName>
        <fullName evidence="3 11">Shikimate kinase</fullName>
        <shortName evidence="11">SK</shortName>
        <ecNumber evidence="3 11">2.7.1.71</ecNumber>
    </recommendedName>
</protein>
<dbReference type="UniPathway" id="UPA00053">
    <property type="reaction ID" value="UER00088"/>
</dbReference>
<dbReference type="EMBL" id="QMPZ01000002">
    <property type="protein sequence ID" value="RLE10789.1"/>
    <property type="molecule type" value="Genomic_DNA"/>
</dbReference>
<dbReference type="Gene3D" id="3.40.50.300">
    <property type="entry name" value="P-loop containing nucleotide triphosphate hydrolases"/>
    <property type="match status" value="1"/>
</dbReference>
<keyword evidence="6 11" id="KW-0547">Nucleotide-binding</keyword>
<name>A0A497E708_UNCAE</name>
<keyword evidence="9 11" id="KW-0057">Aromatic amino acid biosynthesis</keyword>
<feature type="binding site" evidence="11">
    <location>
        <position position="56"/>
    </location>
    <ligand>
        <name>substrate</name>
    </ligand>
</feature>
<evidence type="ECO:0000256" key="4">
    <source>
        <dbReference type="ARBA" id="ARBA00022605"/>
    </source>
</evidence>
<feature type="binding site" evidence="11">
    <location>
        <position position="116"/>
    </location>
    <ligand>
        <name>ATP</name>
        <dbReference type="ChEBI" id="CHEBI:30616"/>
    </ligand>
</feature>
<comment type="subcellular location">
    <subcellularLocation>
        <location evidence="11">Cytoplasm</location>
    </subcellularLocation>
</comment>
<dbReference type="EC" id="2.7.1.71" evidence="3 11"/>
<comment type="caution">
    <text evidence="11">Lacks conserved residue(s) required for the propagation of feature annotation.</text>
</comment>
<comment type="subunit">
    <text evidence="11">Monomer.</text>
</comment>
<dbReference type="GO" id="GO:0005524">
    <property type="term" value="F:ATP binding"/>
    <property type="evidence" value="ECO:0007669"/>
    <property type="project" value="UniProtKB-UniRule"/>
</dbReference>
<dbReference type="InterPro" id="IPR000623">
    <property type="entry name" value="Shikimate_kinase/TSH1"/>
</dbReference>
<dbReference type="NCBIfam" id="NF010553">
    <property type="entry name" value="PRK13947.1"/>
    <property type="match status" value="1"/>
</dbReference>
<comment type="catalytic activity">
    <reaction evidence="10 11">
        <text>shikimate + ATP = 3-phosphoshikimate + ADP + H(+)</text>
        <dbReference type="Rhea" id="RHEA:13121"/>
        <dbReference type="ChEBI" id="CHEBI:15378"/>
        <dbReference type="ChEBI" id="CHEBI:30616"/>
        <dbReference type="ChEBI" id="CHEBI:36208"/>
        <dbReference type="ChEBI" id="CHEBI:145989"/>
        <dbReference type="ChEBI" id="CHEBI:456216"/>
        <dbReference type="EC" id="2.7.1.71"/>
    </reaction>
</comment>
<keyword evidence="8 11" id="KW-0067">ATP-binding</keyword>
<organism evidence="12 13">
    <name type="scientific">Aerophobetes bacterium</name>
    <dbReference type="NCBI Taxonomy" id="2030807"/>
    <lineage>
        <taxon>Bacteria</taxon>
        <taxon>Candidatus Aerophobota</taxon>
    </lineage>
</organism>
<proteinExistence type="inferred from homology"/>
<dbReference type="GO" id="GO:0008652">
    <property type="term" value="P:amino acid biosynthetic process"/>
    <property type="evidence" value="ECO:0007669"/>
    <property type="project" value="UniProtKB-KW"/>
</dbReference>
<dbReference type="PRINTS" id="PR01100">
    <property type="entry name" value="SHIKIMTKNASE"/>
</dbReference>
<dbReference type="GO" id="GO:0009073">
    <property type="term" value="P:aromatic amino acid family biosynthetic process"/>
    <property type="evidence" value="ECO:0007669"/>
    <property type="project" value="UniProtKB-KW"/>
</dbReference>
<dbReference type="InterPro" id="IPR027417">
    <property type="entry name" value="P-loop_NTPase"/>
</dbReference>
<evidence type="ECO:0000256" key="7">
    <source>
        <dbReference type="ARBA" id="ARBA00022777"/>
    </source>
</evidence>
<keyword evidence="7 11" id="KW-0418">Kinase</keyword>
<dbReference type="HAMAP" id="MF_00109">
    <property type="entry name" value="Shikimate_kinase"/>
    <property type="match status" value="1"/>
</dbReference>
<comment type="cofactor">
    <cofactor evidence="11">
        <name>Mg(2+)</name>
        <dbReference type="ChEBI" id="CHEBI:18420"/>
    </cofactor>
    <text evidence="11">Binds 1 Mg(2+) ion per subunit.</text>
</comment>
<evidence type="ECO:0000313" key="13">
    <source>
        <dbReference type="Proteomes" id="UP000279422"/>
    </source>
</evidence>
<evidence type="ECO:0000256" key="11">
    <source>
        <dbReference type="HAMAP-Rule" id="MF_00109"/>
    </source>
</evidence>
<dbReference type="CDD" id="cd00464">
    <property type="entry name" value="SK"/>
    <property type="match status" value="1"/>
</dbReference>
<sequence>MNIVLIGFMGTGKSAVGRKLAKKLGMRYLDTDQMIEERERCRIFKIFQEKGEEYFRQVESRLIKEVALRDNCVIATGGGVVLREENMLALRKNGLIICLSADPETIWKRTENDQERPLLKCKDPKRRIEKLLKMRKPYYQKADFTIDTSRLTDEEVAERIIEVLRKEKWI</sequence>
<keyword evidence="11" id="KW-0460">Magnesium</keyword>
<keyword evidence="5 11" id="KW-0808">Transferase</keyword>
<reference evidence="12 13" key="1">
    <citation type="submission" date="2018-06" db="EMBL/GenBank/DDBJ databases">
        <title>Extensive metabolic versatility and redundancy in microbially diverse, dynamic hydrothermal sediments.</title>
        <authorList>
            <person name="Dombrowski N."/>
            <person name="Teske A."/>
            <person name="Baker B.J."/>
        </authorList>
    </citation>
    <scope>NUCLEOTIDE SEQUENCE [LARGE SCALE GENOMIC DNA]</scope>
    <source>
        <strain evidence="12">B47_G16</strain>
    </source>
</reference>
<dbReference type="GO" id="GO:0009423">
    <property type="term" value="P:chorismate biosynthetic process"/>
    <property type="evidence" value="ECO:0007669"/>
    <property type="project" value="UniProtKB-UniRule"/>
</dbReference>
<gene>
    <name evidence="11" type="primary">aroK</name>
    <name evidence="12" type="ORF">DRJ00_00420</name>
</gene>
<evidence type="ECO:0000256" key="9">
    <source>
        <dbReference type="ARBA" id="ARBA00023141"/>
    </source>
</evidence>
<dbReference type="SUPFAM" id="SSF52540">
    <property type="entry name" value="P-loop containing nucleoside triphosphate hydrolases"/>
    <property type="match status" value="1"/>
</dbReference>
<accession>A0A497E708</accession>
<feature type="binding site" evidence="11">
    <location>
        <position position="14"/>
    </location>
    <ligand>
        <name>Mg(2+)</name>
        <dbReference type="ChEBI" id="CHEBI:18420"/>
    </ligand>
</feature>
<keyword evidence="4 11" id="KW-0028">Amino-acid biosynthesis</keyword>
<dbReference type="GO" id="GO:0005829">
    <property type="term" value="C:cytosol"/>
    <property type="evidence" value="ECO:0007669"/>
    <property type="project" value="TreeGrafter"/>
</dbReference>
<keyword evidence="11" id="KW-0963">Cytoplasm</keyword>
<comment type="similarity">
    <text evidence="2 11">Belongs to the shikimate kinase family.</text>
</comment>
<evidence type="ECO:0000256" key="8">
    <source>
        <dbReference type="ARBA" id="ARBA00022840"/>
    </source>
</evidence>
<dbReference type="Proteomes" id="UP000279422">
    <property type="component" value="Unassembled WGS sequence"/>
</dbReference>
<dbReference type="InterPro" id="IPR031322">
    <property type="entry name" value="Shikimate/glucono_kinase"/>
</dbReference>
<keyword evidence="11" id="KW-0479">Metal-binding</keyword>
<evidence type="ECO:0000256" key="1">
    <source>
        <dbReference type="ARBA" id="ARBA00004842"/>
    </source>
</evidence>
<dbReference type="PANTHER" id="PTHR21087">
    <property type="entry name" value="SHIKIMATE KINASE"/>
    <property type="match status" value="1"/>
</dbReference>
<evidence type="ECO:0000256" key="6">
    <source>
        <dbReference type="ARBA" id="ARBA00022741"/>
    </source>
</evidence>
<evidence type="ECO:0000256" key="2">
    <source>
        <dbReference type="ARBA" id="ARBA00006997"/>
    </source>
</evidence>
<dbReference type="InterPro" id="IPR023000">
    <property type="entry name" value="Shikimate_kinase_CS"/>
</dbReference>
<dbReference type="GO" id="GO:0000287">
    <property type="term" value="F:magnesium ion binding"/>
    <property type="evidence" value="ECO:0007669"/>
    <property type="project" value="UniProtKB-UniRule"/>
</dbReference>
<dbReference type="PROSITE" id="PS01128">
    <property type="entry name" value="SHIKIMATE_KINASE"/>
    <property type="match status" value="1"/>
</dbReference>
<evidence type="ECO:0000256" key="3">
    <source>
        <dbReference type="ARBA" id="ARBA00012154"/>
    </source>
</evidence>
<feature type="binding site" evidence="11">
    <location>
        <position position="78"/>
    </location>
    <ligand>
        <name>substrate</name>
    </ligand>
</feature>
<feature type="binding site" evidence="11">
    <location>
        <begin position="10"/>
        <end position="15"/>
    </location>
    <ligand>
        <name>ATP</name>
        <dbReference type="ChEBI" id="CHEBI:30616"/>
    </ligand>
</feature>
<evidence type="ECO:0000256" key="10">
    <source>
        <dbReference type="ARBA" id="ARBA00048567"/>
    </source>
</evidence>
<feature type="binding site" evidence="11">
    <location>
        <position position="32"/>
    </location>
    <ligand>
        <name>substrate</name>
    </ligand>
</feature>
<comment type="caution">
    <text evidence="12">The sequence shown here is derived from an EMBL/GenBank/DDBJ whole genome shotgun (WGS) entry which is preliminary data.</text>
</comment>
<dbReference type="PANTHER" id="PTHR21087:SF16">
    <property type="entry name" value="SHIKIMATE KINASE 1, CHLOROPLASTIC"/>
    <property type="match status" value="1"/>
</dbReference>
<feature type="binding site" evidence="11">
    <location>
        <position position="135"/>
    </location>
    <ligand>
        <name>substrate</name>
    </ligand>
</feature>
<comment type="function">
    <text evidence="11">Catalyzes the specific phosphorylation of the 3-hydroxyl group of shikimic acid using ATP as a cosubstrate.</text>
</comment>
<evidence type="ECO:0000313" key="12">
    <source>
        <dbReference type="EMBL" id="RLE10789.1"/>
    </source>
</evidence>
<dbReference type="AlphaFoldDB" id="A0A497E708"/>
<evidence type="ECO:0000256" key="5">
    <source>
        <dbReference type="ARBA" id="ARBA00022679"/>
    </source>
</evidence>
<comment type="pathway">
    <text evidence="1 11">Metabolic intermediate biosynthesis; chorismate biosynthesis; chorismate from D-erythrose 4-phosphate and phosphoenolpyruvate: step 5/7.</text>
</comment>
<dbReference type="GO" id="GO:0004765">
    <property type="term" value="F:shikimate kinase activity"/>
    <property type="evidence" value="ECO:0007669"/>
    <property type="project" value="UniProtKB-UniRule"/>
</dbReference>